<proteinExistence type="predicted"/>
<evidence type="ECO:0000313" key="3">
    <source>
        <dbReference type="Proteomes" id="UP000007978"/>
    </source>
</evidence>
<feature type="compositionally biased region" description="Low complexity" evidence="1">
    <location>
        <begin position="208"/>
        <end position="220"/>
    </location>
</feature>
<feature type="region of interest" description="Disordered" evidence="1">
    <location>
        <begin position="181"/>
        <end position="220"/>
    </location>
</feature>
<protein>
    <submittedName>
        <fullName evidence="2">Uncharacterized protein</fullName>
    </submittedName>
</protein>
<name>K3VQL3_FUSPC</name>
<dbReference type="AlphaFoldDB" id="K3VQL3"/>
<keyword evidence="3" id="KW-1185">Reference proteome</keyword>
<dbReference type="EMBL" id="AFNW01000060">
    <property type="protein sequence ID" value="EKJ77289.1"/>
    <property type="molecule type" value="Genomic_DNA"/>
</dbReference>
<dbReference type="RefSeq" id="XP_009253958.1">
    <property type="nucleotide sequence ID" value="XM_009255683.1"/>
</dbReference>
<organism evidence="2 3">
    <name type="scientific">Fusarium pseudograminearum (strain CS3096)</name>
    <name type="common">Wheat and barley crown-rot fungus</name>
    <dbReference type="NCBI Taxonomy" id="1028729"/>
    <lineage>
        <taxon>Eukaryota</taxon>
        <taxon>Fungi</taxon>
        <taxon>Dikarya</taxon>
        <taxon>Ascomycota</taxon>
        <taxon>Pezizomycotina</taxon>
        <taxon>Sordariomycetes</taxon>
        <taxon>Hypocreomycetidae</taxon>
        <taxon>Hypocreales</taxon>
        <taxon>Nectriaceae</taxon>
        <taxon>Fusarium</taxon>
    </lineage>
</organism>
<dbReference type="HOGENOM" id="CLU_1090062_0_0_1"/>
<reference evidence="2 3" key="1">
    <citation type="journal article" date="2012" name="PLoS Pathog.">
        <title>Comparative pathogenomics reveals horizontally acquired novel virulence genes in fungi infecting cereal hosts.</title>
        <authorList>
            <person name="Gardiner D.M."/>
            <person name="McDonald M.C."/>
            <person name="Covarelli L."/>
            <person name="Solomon P.S."/>
            <person name="Rusu A.G."/>
            <person name="Marshall M."/>
            <person name="Kazan K."/>
            <person name="Chakraborty S."/>
            <person name="McDonald B.A."/>
            <person name="Manners J.M."/>
        </authorList>
    </citation>
    <scope>NUCLEOTIDE SEQUENCE [LARGE SCALE GENOMIC DNA]</scope>
    <source>
        <strain evidence="2 3">CS3096</strain>
    </source>
</reference>
<dbReference type="GeneID" id="20361183"/>
<evidence type="ECO:0000313" key="2">
    <source>
        <dbReference type="EMBL" id="EKJ77289.1"/>
    </source>
</evidence>
<dbReference type="KEGG" id="fpu:FPSE_02564"/>
<dbReference type="OrthoDB" id="4619081at2759"/>
<accession>K3VQL3</accession>
<gene>
    <name evidence="2" type="ORF">FPSE_02564</name>
</gene>
<sequence>MAGYGTICLMTYTNKYLCLTEEQQQGEDIPDDLVDEENVALKNVTKKERHGFNHNEMQDVCGPVPTLESLPEFYQDKIQQRDEWYRSILEGRHEEVEFLKHLLEIGDKTAVRIQKSRAKFGPRSHNRTERGIRGHSRTNKLDLLIATTNIPWSDEEGAQLKSRCTSSSYLAYKLRVTAMKRHKDSRKTRHVDQRKSQAIEGEAQASQNGNPNFNTTPTNSSGVPVLLGSVNPQYGLQQVRITVKFRFCRGTFQQP</sequence>
<dbReference type="Proteomes" id="UP000007978">
    <property type="component" value="Chromosome 3"/>
</dbReference>
<comment type="caution">
    <text evidence="2">The sequence shown here is derived from an EMBL/GenBank/DDBJ whole genome shotgun (WGS) entry which is preliminary data.</text>
</comment>
<evidence type="ECO:0000256" key="1">
    <source>
        <dbReference type="SAM" id="MobiDB-lite"/>
    </source>
</evidence>